<evidence type="ECO:0000313" key="9">
    <source>
        <dbReference type="Proteomes" id="UP000620327"/>
    </source>
</evidence>
<dbReference type="PIRSF" id="PIRSF006603">
    <property type="entry name" value="DinF"/>
    <property type="match status" value="1"/>
</dbReference>
<evidence type="ECO:0000256" key="5">
    <source>
        <dbReference type="ARBA" id="ARBA00022989"/>
    </source>
</evidence>
<dbReference type="NCBIfam" id="TIGR00797">
    <property type="entry name" value="matE"/>
    <property type="match status" value="1"/>
</dbReference>
<name>A0A923MDW8_9FIRM</name>
<feature type="transmembrane region" description="Helical" evidence="7">
    <location>
        <begin position="169"/>
        <end position="189"/>
    </location>
</feature>
<evidence type="ECO:0000256" key="7">
    <source>
        <dbReference type="SAM" id="Phobius"/>
    </source>
</evidence>
<dbReference type="GO" id="GO:0005886">
    <property type="term" value="C:plasma membrane"/>
    <property type="evidence" value="ECO:0007669"/>
    <property type="project" value="UniProtKB-SubCell"/>
</dbReference>
<keyword evidence="4 7" id="KW-0812">Transmembrane</keyword>
<dbReference type="AlphaFoldDB" id="A0A923MDW8"/>
<dbReference type="PANTHER" id="PTHR43549">
    <property type="entry name" value="MULTIDRUG RESISTANCE PROTEIN YPNP-RELATED"/>
    <property type="match status" value="1"/>
</dbReference>
<feature type="transmembrane region" description="Helical" evidence="7">
    <location>
        <begin position="195"/>
        <end position="217"/>
    </location>
</feature>
<evidence type="ECO:0000256" key="1">
    <source>
        <dbReference type="ARBA" id="ARBA00004651"/>
    </source>
</evidence>
<feature type="transmembrane region" description="Helical" evidence="7">
    <location>
        <begin position="12"/>
        <end position="32"/>
    </location>
</feature>
<dbReference type="CDD" id="cd13138">
    <property type="entry name" value="MATE_yoeA_like"/>
    <property type="match status" value="1"/>
</dbReference>
<dbReference type="InterPro" id="IPR052031">
    <property type="entry name" value="Membrane_Transporter-Flippase"/>
</dbReference>
<evidence type="ECO:0000256" key="3">
    <source>
        <dbReference type="ARBA" id="ARBA00022475"/>
    </source>
</evidence>
<keyword evidence="5 7" id="KW-1133">Transmembrane helix</keyword>
<feature type="transmembrane region" description="Helical" evidence="7">
    <location>
        <begin position="388"/>
        <end position="407"/>
    </location>
</feature>
<feature type="transmembrane region" description="Helical" evidence="7">
    <location>
        <begin position="244"/>
        <end position="266"/>
    </location>
</feature>
<dbReference type="GO" id="GO:0015297">
    <property type="term" value="F:antiporter activity"/>
    <property type="evidence" value="ECO:0007669"/>
    <property type="project" value="InterPro"/>
</dbReference>
<evidence type="ECO:0000256" key="2">
    <source>
        <dbReference type="ARBA" id="ARBA00022448"/>
    </source>
</evidence>
<dbReference type="InterPro" id="IPR002528">
    <property type="entry name" value="MATE_fam"/>
</dbReference>
<feature type="transmembrane region" description="Helical" evidence="7">
    <location>
        <begin position="286"/>
        <end position="308"/>
    </location>
</feature>
<keyword evidence="9" id="KW-1185">Reference proteome</keyword>
<feature type="transmembrane region" description="Helical" evidence="7">
    <location>
        <begin position="52"/>
        <end position="82"/>
    </location>
</feature>
<feature type="transmembrane region" description="Helical" evidence="7">
    <location>
        <begin position="320"/>
        <end position="341"/>
    </location>
</feature>
<feature type="transmembrane region" description="Helical" evidence="7">
    <location>
        <begin position="419"/>
        <end position="438"/>
    </location>
</feature>
<keyword evidence="3" id="KW-1003">Cell membrane</keyword>
<reference evidence="8" key="1">
    <citation type="submission" date="2020-08" db="EMBL/GenBank/DDBJ databases">
        <title>Genome public.</title>
        <authorList>
            <person name="Liu C."/>
            <person name="Sun Q."/>
        </authorList>
    </citation>
    <scope>NUCLEOTIDE SEQUENCE</scope>
    <source>
        <strain evidence="8">BX15</strain>
    </source>
</reference>
<keyword evidence="6 7" id="KW-0472">Membrane</keyword>
<organism evidence="8 9">
    <name type="scientific">Dysosmobacter segnis</name>
    <dbReference type="NCBI Taxonomy" id="2763042"/>
    <lineage>
        <taxon>Bacteria</taxon>
        <taxon>Bacillati</taxon>
        <taxon>Bacillota</taxon>
        <taxon>Clostridia</taxon>
        <taxon>Eubacteriales</taxon>
        <taxon>Oscillospiraceae</taxon>
        <taxon>Dysosmobacter</taxon>
    </lineage>
</organism>
<evidence type="ECO:0000256" key="6">
    <source>
        <dbReference type="ARBA" id="ARBA00023136"/>
    </source>
</evidence>
<evidence type="ECO:0000313" key="8">
    <source>
        <dbReference type="EMBL" id="MBC5768915.1"/>
    </source>
</evidence>
<dbReference type="InterPro" id="IPR048279">
    <property type="entry name" value="MdtK-like"/>
</dbReference>
<dbReference type="Pfam" id="PF01554">
    <property type="entry name" value="MatE"/>
    <property type="match status" value="2"/>
</dbReference>
<proteinExistence type="predicted"/>
<dbReference type="PANTHER" id="PTHR43549:SF3">
    <property type="entry name" value="MULTIDRUG RESISTANCE PROTEIN YPNP-RELATED"/>
    <property type="match status" value="1"/>
</dbReference>
<dbReference type="EMBL" id="JACOQI010000001">
    <property type="protein sequence ID" value="MBC5768915.1"/>
    <property type="molecule type" value="Genomic_DNA"/>
</dbReference>
<comment type="caution">
    <text evidence="8">The sequence shown here is derived from an EMBL/GenBank/DDBJ whole genome shotgun (WGS) entry which is preliminary data.</text>
</comment>
<gene>
    <name evidence="8" type="ORF">H8Z83_00935</name>
</gene>
<feature type="transmembrane region" description="Helical" evidence="7">
    <location>
        <begin position="138"/>
        <end position="157"/>
    </location>
</feature>
<protein>
    <submittedName>
        <fullName evidence="8">MATE family efflux transporter</fullName>
    </submittedName>
</protein>
<dbReference type="GO" id="GO:0042910">
    <property type="term" value="F:xenobiotic transmembrane transporter activity"/>
    <property type="evidence" value="ECO:0007669"/>
    <property type="project" value="InterPro"/>
</dbReference>
<comment type="subcellular location">
    <subcellularLocation>
        <location evidence="1">Cell membrane</location>
        <topology evidence="1">Multi-pass membrane protein</topology>
    </subcellularLocation>
</comment>
<dbReference type="Proteomes" id="UP000620327">
    <property type="component" value="Unassembled WGS sequence"/>
</dbReference>
<keyword evidence="2" id="KW-0813">Transport</keyword>
<sequence length="449" mass="48272">MGTESGIRNMTVGNPFHHILMFTLPLLAGNFLQQFYNMVDSWVVGNYVSDGALAAVGVGFPVIFLFTSLFSGIATGGTVVIAQAFGGGRPDRVRSAIDSLYTAFIRSILPITAAALLLVHPLMTVLRVDPAAWAETRTYLLVVCAGLVGSIGYNLNAGILGGMGNSSTTLLFLAVSTILNIFLDLALVLAVPLGVLGVALGTVIAQLCSWLFGIWYINRRYPQLAIHPFNGIFDRKLFCEIIRIGLPSGIQMSLVALGAMGVLSKVNSYGKAFTAGFNVGNKLDTLSFLPVQSLAAAVISFVGQNMGASREDRVRQGVRITVTMAVVWTVLSSAFVVWLSVPLSRIFSPDPAVIAASARYLQCVMPPYVLFAILFVLNSAMRGAGDSLYPMVNVVASVILLRVPFLYLLANRFGPDAMYWSYGIGWAVACALSVYHYAAGKWRGKYHSE</sequence>
<feature type="transmembrane region" description="Helical" evidence="7">
    <location>
        <begin position="353"/>
        <end position="376"/>
    </location>
</feature>
<feature type="transmembrane region" description="Helical" evidence="7">
    <location>
        <begin position="103"/>
        <end position="126"/>
    </location>
</feature>
<accession>A0A923MDW8</accession>
<dbReference type="RefSeq" id="WP_187013315.1">
    <property type="nucleotide sequence ID" value="NZ_JACOQI010000001.1"/>
</dbReference>
<evidence type="ECO:0000256" key="4">
    <source>
        <dbReference type="ARBA" id="ARBA00022692"/>
    </source>
</evidence>